<dbReference type="Proteomes" id="UP000177622">
    <property type="component" value="Unassembled WGS sequence"/>
</dbReference>
<proteinExistence type="predicted"/>
<evidence type="ECO:0000259" key="3">
    <source>
        <dbReference type="Pfam" id="PF21027"/>
    </source>
</evidence>
<dbReference type="Pfam" id="PF07632">
    <property type="entry name" value="Sde182_NH-like"/>
    <property type="match status" value="1"/>
</dbReference>
<dbReference type="InterPro" id="IPR036452">
    <property type="entry name" value="Ribo_hydro-like"/>
</dbReference>
<evidence type="ECO:0000256" key="1">
    <source>
        <dbReference type="SAM" id="SignalP"/>
    </source>
</evidence>
<accession>A0A1F5L395</accession>
<feature type="chain" id="PRO_5009519224" description="Cellulose-binding protein" evidence="1">
    <location>
        <begin position="20"/>
        <end position="500"/>
    </location>
</feature>
<dbReference type="Gene3D" id="2.60.40.10">
    <property type="entry name" value="Immunoglobulins"/>
    <property type="match status" value="1"/>
</dbReference>
<evidence type="ECO:0000313" key="5">
    <source>
        <dbReference type="Proteomes" id="UP000177622"/>
    </source>
</evidence>
<comment type="caution">
    <text evidence="4">The sequence shown here is derived from an EMBL/GenBank/DDBJ whole genome shotgun (WGS) entry which is preliminary data.</text>
</comment>
<dbReference type="Pfam" id="PF21027">
    <property type="entry name" value="Sde0182_C"/>
    <property type="match status" value="1"/>
</dbReference>
<gene>
    <name evidence="4" type="ORF">PENARI_c042G12045</name>
</gene>
<keyword evidence="1" id="KW-0732">Signal</keyword>
<dbReference type="GO" id="GO:0016799">
    <property type="term" value="F:hydrolase activity, hydrolyzing N-glycosyl compounds"/>
    <property type="evidence" value="ECO:0007669"/>
    <property type="project" value="InterPro"/>
</dbReference>
<sequence length="500" mass="55443">MISLATFLVLWTFTVQAFAKAVNTSSFLAIPNKPRVFILSDISNEPDDAESLTRYLLYSNQFHTEGIVAVTSTWLKNEVHPEQMLSIIDAYANVTYNLNRHVPPDSQYPSGKHMRSLVRKGATSYGMTAVGKDVALSDGGKLLLERLQEESDQPLWVLAWGGTNVLAQVLYKIHDTYSATEASALRSRIRVYAISDQDDTGAWIRQQFPDILYISSTHAWNQYGLAAWTGISGENYYGEDQGGPDFSKVSHDWLRKNIQIGHYGKAAYPNYQYIMEGDTPTFLYLIQNGLGVSEEPDYGSWGGRYMKVNPSTVLNLNHYSDAADRVAGKNNETFISNRATVWRWRNAFQNDFAARMQWSLPASMSKANHHPIISVNGSAELTPLKISAVAGSTITFNAAATSDPDSDSLTFNWFQYSEPGSSDWNVAGQVPQVNISSVDGGRQAEVQVPAASRSCDGEALTPSGCWLIHLILEVTDDGHHPLTSYRRILIQTTNTTETLS</sequence>
<feature type="signal peptide" evidence="1">
    <location>
        <begin position="1"/>
        <end position="19"/>
    </location>
</feature>
<organism evidence="4 5">
    <name type="scientific">Penicillium arizonense</name>
    <dbReference type="NCBI Taxonomy" id="1835702"/>
    <lineage>
        <taxon>Eukaryota</taxon>
        <taxon>Fungi</taxon>
        <taxon>Dikarya</taxon>
        <taxon>Ascomycota</taxon>
        <taxon>Pezizomycotina</taxon>
        <taxon>Eurotiomycetes</taxon>
        <taxon>Eurotiomycetidae</taxon>
        <taxon>Eurotiales</taxon>
        <taxon>Aspergillaceae</taxon>
        <taxon>Penicillium</taxon>
    </lineage>
</organism>
<evidence type="ECO:0000313" key="4">
    <source>
        <dbReference type="EMBL" id="OGE47506.1"/>
    </source>
</evidence>
<dbReference type="AlphaFoldDB" id="A0A1F5L395"/>
<reference evidence="4 5" key="1">
    <citation type="journal article" date="2016" name="Sci. Rep.">
        <title>Penicillium arizonense, a new, genome sequenced fungal species, reveals a high chemical diversity in secreted metabolites.</title>
        <authorList>
            <person name="Grijseels S."/>
            <person name="Nielsen J.C."/>
            <person name="Randelovic M."/>
            <person name="Nielsen J."/>
            <person name="Nielsen K.F."/>
            <person name="Workman M."/>
            <person name="Frisvad J.C."/>
        </authorList>
    </citation>
    <scope>NUCLEOTIDE SEQUENCE [LARGE SCALE GENOMIC DNA]</scope>
    <source>
        <strain evidence="4 5">CBS 141311</strain>
    </source>
</reference>
<dbReference type="STRING" id="1835702.A0A1F5L395"/>
<dbReference type="GeneID" id="34581920"/>
<keyword evidence="5" id="KW-1185">Reference proteome</keyword>
<feature type="domain" description="Cellulose-binding Sde182 nucleoside hydrolase-like" evidence="2">
    <location>
        <begin position="35"/>
        <end position="305"/>
    </location>
</feature>
<dbReference type="Gene3D" id="3.90.245.10">
    <property type="entry name" value="Ribonucleoside hydrolase-like"/>
    <property type="match status" value="1"/>
</dbReference>
<name>A0A1F5L395_PENAI</name>
<dbReference type="InterPro" id="IPR048527">
    <property type="entry name" value="Sde182_C"/>
</dbReference>
<evidence type="ECO:0008006" key="6">
    <source>
        <dbReference type="Google" id="ProtNLM"/>
    </source>
</evidence>
<evidence type="ECO:0000259" key="2">
    <source>
        <dbReference type="Pfam" id="PF07632"/>
    </source>
</evidence>
<dbReference type="InterPro" id="IPR011483">
    <property type="entry name" value="Sde182_NH-like"/>
</dbReference>
<dbReference type="InterPro" id="IPR013783">
    <property type="entry name" value="Ig-like_fold"/>
</dbReference>
<feature type="domain" description="Cellulose-binding Sde182 C-terminal" evidence="3">
    <location>
        <begin position="393"/>
        <end position="492"/>
    </location>
</feature>
<dbReference type="EMBL" id="LXJU01000042">
    <property type="protein sequence ID" value="OGE47506.1"/>
    <property type="molecule type" value="Genomic_DNA"/>
</dbReference>
<dbReference type="OrthoDB" id="3592035at2759"/>
<protein>
    <recommendedName>
        <fullName evidence="6">Cellulose-binding protein</fullName>
    </recommendedName>
</protein>
<dbReference type="RefSeq" id="XP_022482965.1">
    <property type="nucleotide sequence ID" value="XM_022637186.1"/>
</dbReference>